<dbReference type="Proteomes" id="UP000093501">
    <property type="component" value="Unassembled WGS sequence"/>
</dbReference>
<protein>
    <submittedName>
        <fullName evidence="2">TIGR01777 family protein</fullName>
    </submittedName>
</protein>
<dbReference type="PANTHER" id="PTHR11092">
    <property type="entry name" value="SUGAR NUCLEOTIDE EPIMERASE RELATED"/>
    <property type="match status" value="1"/>
</dbReference>
<dbReference type="EMBL" id="MBQD01000020">
    <property type="protein sequence ID" value="OCL34728.1"/>
    <property type="molecule type" value="Genomic_DNA"/>
</dbReference>
<accession>A0A1C0AN96</accession>
<gene>
    <name evidence="2" type="ORF">BCR15_03325</name>
</gene>
<dbReference type="InterPro" id="IPR036291">
    <property type="entry name" value="NAD(P)-bd_dom_sf"/>
</dbReference>
<evidence type="ECO:0000313" key="2">
    <source>
        <dbReference type="EMBL" id="OCL34728.1"/>
    </source>
</evidence>
<dbReference type="PANTHER" id="PTHR11092:SF0">
    <property type="entry name" value="EPIMERASE FAMILY PROTEIN SDR39U1"/>
    <property type="match status" value="1"/>
</dbReference>
<keyword evidence="3" id="KW-1185">Reference proteome</keyword>
<evidence type="ECO:0000313" key="3">
    <source>
        <dbReference type="Proteomes" id="UP000093501"/>
    </source>
</evidence>
<proteinExistence type="inferred from homology"/>
<dbReference type="AlphaFoldDB" id="A0A1C0AN96"/>
<dbReference type="SUPFAM" id="SSF51735">
    <property type="entry name" value="NAD(P)-binding Rossmann-fold domains"/>
    <property type="match status" value="1"/>
</dbReference>
<dbReference type="RefSeq" id="WP_068751410.1">
    <property type="nucleotide sequence ID" value="NZ_LR214441.1"/>
</dbReference>
<sequence length="299" mass="31422">MRTRTVVIAGASGLIGGALMRSLASDGIRVRRLVRRPATGDDEIAWDPGRRPLDPASLAGAEAVVVLNGASIGRLPWTPAYRRVLWESRLVPTRTVAAAVRALGSEAPRLLAGSAVGYYGSRPGQTLTESSPPGDTFLARLCVAWEAEAAAAGPAARVTLLRTAPVVHPEAVLKPMILLTRLGLGGPIGTGRQLWPWISLDDEVGAIRHVIDAGLTGPVNLTGPTPATAGDLGRELARELRRPYLVPAPEFALRAILGRDAAESLLTADADVRPAALEASGYSFRHRTVSEAVRAALGE</sequence>
<dbReference type="Pfam" id="PF01370">
    <property type="entry name" value="Epimerase"/>
    <property type="match status" value="1"/>
</dbReference>
<dbReference type="NCBIfam" id="TIGR01777">
    <property type="entry name" value="yfcH"/>
    <property type="match status" value="1"/>
</dbReference>
<dbReference type="Gene3D" id="3.40.50.720">
    <property type="entry name" value="NAD(P)-binding Rossmann-like Domain"/>
    <property type="match status" value="1"/>
</dbReference>
<dbReference type="InterPro" id="IPR001509">
    <property type="entry name" value="Epimerase_deHydtase"/>
</dbReference>
<evidence type="ECO:0000256" key="1">
    <source>
        <dbReference type="ARBA" id="ARBA00009353"/>
    </source>
</evidence>
<comment type="caution">
    <text evidence="2">The sequence shown here is derived from an EMBL/GenBank/DDBJ whole genome shotgun (WGS) entry which is preliminary data.</text>
</comment>
<dbReference type="Pfam" id="PF08338">
    <property type="entry name" value="DUF1731"/>
    <property type="match status" value="1"/>
</dbReference>
<dbReference type="InterPro" id="IPR010099">
    <property type="entry name" value="SDR39U1"/>
</dbReference>
<name>A0A1C0AN96_9ACTN</name>
<comment type="similarity">
    <text evidence="1">Belongs to the NAD(P)-dependent epimerase/dehydratase family. SDR39U1 subfamily.</text>
</comment>
<reference evidence="3" key="1">
    <citation type="submission" date="2016-07" db="EMBL/GenBank/DDBJ databases">
        <authorList>
            <person name="Florea S."/>
            <person name="Webb J.S."/>
            <person name="Jaromczyk J."/>
            <person name="Schardl C.L."/>
        </authorList>
    </citation>
    <scope>NUCLEOTIDE SEQUENCE [LARGE SCALE GENOMIC DNA]</scope>
    <source>
        <strain evidence="3">IPBSL-7</strain>
    </source>
</reference>
<dbReference type="InterPro" id="IPR013549">
    <property type="entry name" value="DUF1731"/>
</dbReference>
<organism evidence="2 3">
    <name type="scientific">Tessaracoccus lapidicaptus</name>
    <dbReference type="NCBI Taxonomy" id="1427523"/>
    <lineage>
        <taxon>Bacteria</taxon>
        <taxon>Bacillati</taxon>
        <taxon>Actinomycetota</taxon>
        <taxon>Actinomycetes</taxon>
        <taxon>Propionibacteriales</taxon>
        <taxon>Propionibacteriaceae</taxon>
        <taxon>Tessaracoccus</taxon>
    </lineage>
</organism>